<dbReference type="OrthoDB" id="2540289at2759"/>
<dbReference type="Proteomes" id="UP000249723">
    <property type="component" value="Unassembled WGS sequence"/>
</dbReference>
<protein>
    <submittedName>
        <fullName evidence="1">BZ3500_MvSof-1268-A1-R1_Chr2-3g05355 protein</fullName>
    </submittedName>
</protein>
<gene>
    <name evidence="1" type="ORF">BZ3500_MVSOF-1268-A1-R1_CHR2-3G05355</name>
</gene>
<organism evidence="1 2">
    <name type="scientific">Microbotryum saponariae</name>
    <dbReference type="NCBI Taxonomy" id="289078"/>
    <lineage>
        <taxon>Eukaryota</taxon>
        <taxon>Fungi</taxon>
        <taxon>Dikarya</taxon>
        <taxon>Basidiomycota</taxon>
        <taxon>Pucciniomycotina</taxon>
        <taxon>Microbotryomycetes</taxon>
        <taxon>Microbotryales</taxon>
        <taxon>Microbotryaceae</taxon>
        <taxon>Microbotryum</taxon>
    </lineage>
</organism>
<keyword evidence="2" id="KW-1185">Reference proteome</keyword>
<accession>A0A2X0K6Z4</accession>
<evidence type="ECO:0000313" key="2">
    <source>
        <dbReference type="Proteomes" id="UP000249723"/>
    </source>
</evidence>
<dbReference type="EMBL" id="FMWP01000011">
    <property type="protein sequence ID" value="SCZ87887.1"/>
    <property type="molecule type" value="Genomic_DNA"/>
</dbReference>
<sequence>MLDFRTVLVTFVGRNDEIVSIRCAVVKSGRNALMRQTPKSYTEDMSRDAFQHAEGIRTIIRLQVNDRYEVT</sequence>
<dbReference type="AlphaFoldDB" id="A0A2X0K6Z4"/>
<evidence type="ECO:0000313" key="1">
    <source>
        <dbReference type="EMBL" id="SCZ87887.1"/>
    </source>
</evidence>
<name>A0A2X0K6Z4_9BASI</name>
<reference evidence="2" key="1">
    <citation type="submission" date="2016-10" db="EMBL/GenBank/DDBJ databases">
        <authorList>
            <person name="Jeantristanb JTB J.-T."/>
            <person name="Ricardo R."/>
        </authorList>
    </citation>
    <scope>NUCLEOTIDE SEQUENCE [LARGE SCALE GENOMIC DNA]</scope>
</reference>
<proteinExistence type="predicted"/>